<gene>
    <name evidence="1" type="ORF">WUBG_15907</name>
</gene>
<protein>
    <submittedName>
        <fullName evidence="1">Uncharacterized protein</fullName>
    </submittedName>
</protein>
<evidence type="ECO:0000313" key="2">
    <source>
        <dbReference type="Proteomes" id="UP000004810"/>
    </source>
</evidence>
<dbReference type="EMBL" id="ADBV01014556">
    <property type="protein sequence ID" value="EJW73188.1"/>
    <property type="molecule type" value="Genomic_DNA"/>
</dbReference>
<proteinExistence type="predicted"/>
<organism evidence="1 2">
    <name type="scientific">Wuchereria bancrofti</name>
    <dbReference type="NCBI Taxonomy" id="6293"/>
    <lineage>
        <taxon>Eukaryota</taxon>
        <taxon>Metazoa</taxon>
        <taxon>Ecdysozoa</taxon>
        <taxon>Nematoda</taxon>
        <taxon>Chromadorea</taxon>
        <taxon>Rhabditida</taxon>
        <taxon>Spirurina</taxon>
        <taxon>Spiruromorpha</taxon>
        <taxon>Filarioidea</taxon>
        <taxon>Onchocercidae</taxon>
        <taxon>Wuchereria</taxon>
    </lineage>
</organism>
<comment type="caution">
    <text evidence="1">The sequence shown here is derived from an EMBL/GenBank/DDBJ whole genome shotgun (WGS) entry which is preliminary data.</text>
</comment>
<evidence type="ECO:0000313" key="1">
    <source>
        <dbReference type="EMBL" id="EJW73188.1"/>
    </source>
</evidence>
<reference evidence="2" key="1">
    <citation type="submission" date="2012-08" db="EMBL/GenBank/DDBJ databases">
        <title>The Genome Sequence of Wuchereria bancrofti.</title>
        <authorList>
            <person name="Nutman T.B."/>
            <person name="Fink D.L."/>
            <person name="Russ C."/>
            <person name="Young S."/>
            <person name="Zeng Q."/>
            <person name="Koehrsen M."/>
            <person name="Alvarado L."/>
            <person name="Berlin A."/>
            <person name="Chapman S.B."/>
            <person name="Chen Z."/>
            <person name="Freedman E."/>
            <person name="Gellesch M."/>
            <person name="Goldberg J."/>
            <person name="Griggs A."/>
            <person name="Gujja S."/>
            <person name="Heilman E.R."/>
            <person name="Heiman D."/>
            <person name="Hepburn T."/>
            <person name="Howarth C."/>
            <person name="Jen D."/>
            <person name="Larson L."/>
            <person name="Lewis B."/>
            <person name="Mehta T."/>
            <person name="Park D."/>
            <person name="Pearson M."/>
            <person name="Roberts A."/>
            <person name="Saif S."/>
            <person name="Shea T."/>
            <person name="Shenoy N."/>
            <person name="Sisk P."/>
            <person name="Stolte C."/>
            <person name="Sykes S."/>
            <person name="Walk T."/>
            <person name="White J."/>
            <person name="Yandava C."/>
            <person name="Haas B."/>
            <person name="Henn M.R."/>
            <person name="Nusbaum C."/>
            <person name="Birren B."/>
        </authorList>
    </citation>
    <scope>NUCLEOTIDE SEQUENCE [LARGE SCALE GENOMIC DNA]</scope>
    <source>
        <strain evidence="2">NA</strain>
    </source>
</reference>
<dbReference type="Proteomes" id="UP000004810">
    <property type="component" value="Unassembled WGS sequence"/>
</dbReference>
<accession>J9DU59</accession>
<feature type="non-terminal residue" evidence="1">
    <location>
        <position position="1"/>
    </location>
</feature>
<name>J9DU59_WUCBA</name>
<dbReference type="AlphaFoldDB" id="J9DU59"/>
<sequence>TGRATVERIYVYLTFEQIGLNYLSHLSIKSNTRVVKKWIALFTCFTTKSVHLEMAENLSVENCFACYEKV</sequence>